<dbReference type="FunFam" id="3.30.160.60:FF:000005">
    <property type="entry name" value="Zinc finger protein 14 homolog"/>
    <property type="match status" value="1"/>
</dbReference>
<proteinExistence type="inferred from homology"/>
<dbReference type="FunFam" id="3.30.160.60:FF:000512">
    <property type="entry name" value="zinc finger protein 197 isoform X1"/>
    <property type="match status" value="3"/>
</dbReference>
<keyword evidence="3" id="KW-0479">Metal-binding</keyword>
<dbReference type="FunFam" id="3.30.160.60:FF:000624">
    <property type="entry name" value="zinc finger protein 697"/>
    <property type="match status" value="3"/>
</dbReference>
<feature type="domain" description="C2H2-type" evidence="12">
    <location>
        <begin position="543"/>
        <end position="570"/>
    </location>
</feature>
<dbReference type="Gene3D" id="3.30.160.60">
    <property type="entry name" value="Classic Zinc Finger"/>
    <property type="match status" value="21"/>
</dbReference>
<dbReference type="FunFam" id="3.30.160.60:FF:000671">
    <property type="entry name" value="Zinc finger protein 26"/>
    <property type="match status" value="2"/>
</dbReference>
<feature type="domain" description="C2H2-type" evidence="12">
    <location>
        <begin position="165"/>
        <end position="192"/>
    </location>
</feature>
<feature type="compositionally biased region" description="Polar residues" evidence="11">
    <location>
        <begin position="138"/>
        <end position="152"/>
    </location>
</feature>
<evidence type="ECO:0000256" key="8">
    <source>
        <dbReference type="ARBA" id="ARBA00023163"/>
    </source>
</evidence>
<feature type="domain" description="C2H2-type" evidence="12">
    <location>
        <begin position="866"/>
        <end position="893"/>
    </location>
</feature>
<dbReference type="PROSITE" id="PS00028">
    <property type="entry name" value="ZINC_FINGER_C2H2_1"/>
    <property type="match status" value="21"/>
</dbReference>
<dbReference type="Pfam" id="PF00096">
    <property type="entry name" value="zf-C2H2"/>
    <property type="match status" value="13"/>
</dbReference>
<keyword evidence="9" id="KW-0539">Nucleus</keyword>
<dbReference type="FunFam" id="3.30.160.60:FF:001818">
    <property type="entry name" value="GDNF-inducible zinc finger protein 1 isoform X1"/>
    <property type="match status" value="1"/>
</dbReference>
<feature type="domain" description="C2H2-type" evidence="12">
    <location>
        <begin position="472"/>
        <end position="499"/>
    </location>
</feature>
<keyword evidence="8" id="KW-0804">Transcription</keyword>
<keyword evidence="4" id="KW-0677">Repeat</keyword>
<feature type="domain" description="C2H2-type" evidence="12">
    <location>
        <begin position="402"/>
        <end position="429"/>
    </location>
</feature>
<dbReference type="InterPro" id="IPR036236">
    <property type="entry name" value="Znf_C2H2_sf"/>
</dbReference>
<dbReference type="RefSeq" id="XP_013930725.1">
    <property type="nucleotide sequence ID" value="XM_014075250.1"/>
</dbReference>
<feature type="region of interest" description="Disordered" evidence="11">
    <location>
        <begin position="764"/>
        <end position="805"/>
    </location>
</feature>
<feature type="domain" description="C2H2-type" evidence="12">
    <location>
        <begin position="430"/>
        <end position="457"/>
    </location>
</feature>
<evidence type="ECO:0000256" key="9">
    <source>
        <dbReference type="ARBA" id="ARBA00023242"/>
    </source>
</evidence>
<keyword evidence="13" id="KW-1185">Reference proteome</keyword>
<dbReference type="PANTHER" id="PTHR47772">
    <property type="entry name" value="ZINC FINGER PROTEIN 200"/>
    <property type="match status" value="1"/>
</dbReference>
<dbReference type="AlphaFoldDB" id="A0A6I9Z4E6"/>
<dbReference type="FunFam" id="3.30.160.60:FF:002402">
    <property type="entry name" value="Zinc finger protein 347"/>
    <property type="match status" value="1"/>
</dbReference>
<feature type="compositionally biased region" description="Basic and acidic residues" evidence="11">
    <location>
        <begin position="764"/>
        <end position="775"/>
    </location>
</feature>
<keyword evidence="6" id="KW-0862">Zinc</keyword>
<dbReference type="PROSITE" id="PS50157">
    <property type="entry name" value="ZINC_FINGER_C2H2_2"/>
    <property type="match status" value="22"/>
</dbReference>
<evidence type="ECO:0000256" key="5">
    <source>
        <dbReference type="ARBA" id="ARBA00022771"/>
    </source>
</evidence>
<evidence type="ECO:0000256" key="11">
    <source>
        <dbReference type="SAM" id="MobiDB-lite"/>
    </source>
</evidence>
<feature type="domain" description="C2H2-type" evidence="12">
    <location>
        <begin position="669"/>
        <end position="696"/>
    </location>
</feature>
<feature type="domain" description="C2H2-type" evidence="12">
    <location>
        <begin position="838"/>
        <end position="865"/>
    </location>
</feature>
<protein>
    <submittedName>
        <fullName evidence="14">Zinc finger protein 676-like</fullName>
    </submittedName>
</protein>
<evidence type="ECO:0000256" key="4">
    <source>
        <dbReference type="ARBA" id="ARBA00022737"/>
    </source>
</evidence>
<keyword evidence="7" id="KW-0805">Transcription regulation</keyword>
<keyword evidence="5 10" id="KW-0863">Zinc-finger</keyword>
<feature type="domain" description="C2H2-type" evidence="12">
    <location>
        <begin position="33"/>
        <end position="60"/>
    </location>
</feature>
<feature type="domain" description="C2H2-type" evidence="12">
    <location>
        <begin position="289"/>
        <end position="316"/>
    </location>
</feature>
<dbReference type="GO" id="GO:0008270">
    <property type="term" value="F:zinc ion binding"/>
    <property type="evidence" value="ECO:0007669"/>
    <property type="project" value="UniProtKB-KW"/>
</dbReference>
<feature type="region of interest" description="Disordered" evidence="11">
    <location>
        <begin position="79"/>
        <end position="98"/>
    </location>
</feature>
<feature type="compositionally biased region" description="Basic and acidic residues" evidence="11">
    <location>
        <begin position="785"/>
        <end position="796"/>
    </location>
</feature>
<feature type="domain" description="C2H2-type" evidence="12">
    <location>
        <begin position="359"/>
        <end position="387"/>
    </location>
</feature>
<dbReference type="InterPro" id="IPR013087">
    <property type="entry name" value="Znf_C2H2_type"/>
</dbReference>
<feature type="domain" description="C2H2-type" evidence="12">
    <location>
        <begin position="740"/>
        <end position="767"/>
    </location>
</feature>
<feature type="region of interest" description="Disordered" evidence="11">
    <location>
        <begin position="597"/>
        <end position="623"/>
    </location>
</feature>
<dbReference type="Pfam" id="PF13912">
    <property type="entry name" value="zf-C2H2_6"/>
    <property type="match status" value="2"/>
</dbReference>
<feature type="region of interest" description="Disordered" evidence="11">
    <location>
        <begin position="134"/>
        <end position="157"/>
    </location>
</feature>
<dbReference type="InterPro" id="IPR050636">
    <property type="entry name" value="C2H2-ZF_domain-containing"/>
</dbReference>
<dbReference type="SMART" id="SM00355">
    <property type="entry name" value="ZnF_C2H2"/>
    <property type="match status" value="22"/>
</dbReference>
<comment type="similarity">
    <text evidence="2">Belongs to the krueppel C2H2-type zinc-finger protein family.</text>
</comment>
<feature type="domain" description="C2H2-type" evidence="12">
    <location>
        <begin position="331"/>
        <end position="358"/>
    </location>
</feature>
<feature type="domain" description="C2H2-type" evidence="12">
    <location>
        <begin position="697"/>
        <end position="725"/>
    </location>
</feature>
<dbReference type="FunFam" id="3.30.160.60:FF:001677">
    <property type="entry name" value="Zinc finger protein 2"/>
    <property type="match status" value="1"/>
</dbReference>
<dbReference type="FunFam" id="3.30.160.60:FF:000056">
    <property type="entry name" value="Zinc finger and SCAN domain-containing 20"/>
    <property type="match status" value="1"/>
</dbReference>
<dbReference type="SUPFAM" id="SSF57667">
    <property type="entry name" value="beta-beta-alpha zinc fingers"/>
    <property type="match status" value="13"/>
</dbReference>
<dbReference type="GeneID" id="106556259"/>
<dbReference type="FunFam" id="3.30.160.60:FF:000145">
    <property type="entry name" value="Zinc finger protein 574"/>
    <property type="match status" value="1"/>
</dbReference>
<accession>A0A6I9Z4E6</accession>
<feature type="domain" description="C2H2-type" evidence="12">
    <location>
        <begin position="261"/>
        <end position="288"/>
    </location>
</feature>
<feature type="domain" description="C2H2-type" evidence="12">
    <location>
        <begin position="571"/>
        <end position="599"/>
    </location>
</feature>
<evidence type="ECO:0000313" key="14">
    <source>
        <dbReference type="RefSeq" id="XP_013930725.1"/>
    </source>
</evidence>
<dbReference type="GO" id="GO:0005634">
    <property type="term" value="C:nucleus"/>
    <property type="evidence" value="ECO:0007669"/>
    <property type="project" value="UniProtKB-SubCell"/>
</dbReference>
<evidence type="ECO:0000256" key="2">
    <source>
        <dbReference type="ARBA" id="ARBA00006991"/>
    </source>
</evidence>
<feature type="domain" description="C2H2-type" evidence="12">
    <location>
        <begin position="810"/>
        <end position="837"/>
    </location>
</feature>
<feature type="domain" description="C2H2-type" evidence="12">
    <location>
        <begin position="113"/>
        <end position="140"/>
    </location>
</feature>
<name>A0A6I9Z4E6_9SAUR</name>
<dbReference type="FunFam" id="3.30.160.60:FF:000100">
    <property type="entry name" value="Zinc finger 45-like"/>
    <property type="match status" value="1"/>
</dbReference>
<evidence type="ECO:0000256" key="6">
    <source>
        <dbReference type="ARBA" id="ARBA00022833"/>
    </source>
</evidence>
<dbReference type="Proteomes" id="UP000504617">
    <property type="component" value="Unplaced"/>
</dbReference>
<evidence type="ECO:0000259" key="12">
    <source>
        <dbReference type="PROSITE" id="PS50157"/>
    </source>
</evidence>
<sequence length="943" mass="108580">MEGSPFIINYEQDGRKAEIIVFCSDTQKEKRRKQCLVCGKSFTRTSALNRHERIHTGEKSYRCFQCDKSFYDKTALKRHERTHNTDRGYPNVSHAQPGENLPHLPPSDKIAQNFCSECGKQFESELDLNVHKRIHQEPNPSGRTESGETSGKTLEPGKLAPQKSYKCLVCEKSFVWGSSYHRHKKIHLKNKSTPLPYERKIFKQGSHIMKFQSFPVGKKHYKCPECEKSFPALKSLEKHKKLHQRAKLKSSSQPAADAKDKTCSDCGKFFDRLSHLKRHRRVHTGEKPYKCPKCEESFMWQAAFERHLKVHKKEKPTPPVPAVSVSQEKPNQCSACGKTFRQHSDLMQHARVHTGEKPHRCTECGESFMWPMSLKTHQKKVHRGKRLVPLLQKLPLGQGRFYKCFECGKSFDRSSSLINHRRTHTREKTYPCTSCEKTFMWPRSLLRHQKIHDTRKAGSSLPLNSTPEEKSYVCSDCGKHFVYSYLLSRHRRIHTGEKPYKCAKCGESFRWASSFSLHQKKVHPDTKIAHLIPRQADRKKKPYGCSECGKEFRKPSHLSSHQNTHTGERKHKCTICGKGFFWQTSLSLHHKLLHKTKEKKPVPALRPVSQGQDNSKPPQVPAEGKAFKCSKCKESFMGLSALLRHRKIHEREKLGLFFQTRPVTPEKTYPCTECGKKFNWPSRLLRHQRIHSQERPYQCPDCGESFRWDSALKAHQAKIHNQKPAVSFLPEDDADKEKNHIYAECGETFSSVSSLVKHQSIHAGEELDKPSHGEENSPWNSALQEHPKACKEEKPDSPLQKLPSRGGSTYPCLQCGKQFSKSKLLQRHKRIHLRDRRYTCTKCGKHFTQGASLRRHWFAHQEEKSFHCSHCEKSFVYKDSLKRHEKSHAGLAEFTVQVLDKEFLATPEPAQCQTAEPSVCSGPLELQEEKPVPSLNAPEVLAT</sequence>
<feature type="domain" description="C2H2-type" evidence="12">
    <location>
        <begin position="61"/>
        <end position="88"/>
    </location>
</feature>
<dbReference type="PANTHER" id="PTHR47772:SF15">
    <property type="entry name" value="REDUCED EXPRESSION 2-RELATED"/>
    <property type="match status" value="1"/>
</dbReference>
<reference evidence="14" key="1">
    <citation type="submission" date="2025-08" db="UniProtKB">
        <authorList>
            <consortium name="RefSeq"/>
        </authorList>
    </citation>
    <scope>IDENTIFICATION</scope>
</reference>
<gene>
    <name evidence="14" type="primary">LOC106556259</name>
</gene>
<organism evidence="13 14">
    <name type="scientific">Thamnophis sirtalis</name>
    <dbReference type="NCBI Taxonomy" id="35019"/>
    <lineage>
        <taxon>Eukaryota</taxon>
        <taxon>Metazoa</taxon>
        <taxon>Chordata</taxon>
        <taxon>Craniata</taxon>
        <taxon>Vertebrata</taxon>
        <taxon>Euteleostomi</taxon>
        <taxon>Lepidosauria</taxon>
        <taxon>Squamata</taxon>
        <taxon>Bifurcata</taxon>
        <taxon>Unidentata</taxon>
        <taxon>Episquamata</taxon>
        <taxon>Toxicofera</taxon>
        <taxon>Serpentes</taxon>
        <taxon>Colubroidea</taxon>
        <taxon>Colubridae</taxon>
        <taxon>Natricinae</taxon>
        <taxon>Thamnophis</taxon>
    </lineage>
</organism>
<evidence type="ECO:0000256" key="10">
    <source>
        <dbReference type="PROSITE-ProRule" id="PRU00042"/>
    </source>
</evidence>
<feature type="domain" description="C2H2-type" evidence="12">
    <location>
        <begin position="221"/>
        <end position="248"/>
    </location>
</feature>
<evidence type="ECO:0000256" key="7">
    <source>
        <dbReference type="ARBA" id="ARBA00023015"/>
    </source>
</evidence>
<dbReference type="OrthoDB" id="9006547at2759"/>
<dbReference type="KEGG" id="tsr:106556259"/>
<evidence type="ECO:0000313" key="13">
    <source>
        <dbReference type="Proteomes" id="UP000504617"/>
    </source>
</evidence>
<evidence type="ECO:0000256" key="3">
    <source>
        <dbReference type="ARBA" id="ARBA00022723"/>
    </source>
</evidence>
<feature type="domain" description="C2H2-type" evidence="12">
    <location>
        <begin position="627"/>
        <end position="654"/>
    </location>
</feature>
<comment type="subcellular location">
    <subcellularLocation>
        <location evidence="1">Nucleus</location>
    </subcellularLocation>
</comment>
<evidence type="ECO:0000256" key="1">
    <source>
        <dbReference type="ARBA" id="ARBA00004123"/>
    </source>
</evidence>
<feature type="domain" description="C2H2-type" evidence="12">
    <location>
        <begin position="500"/>
        <end position="528"/>
    </location>
</feature>